<protein>
    <submittedName>
        <fullName evidence="2">Uncharacterized protein</fullName>
    </submittedName>
</protein>
<evidence type="ECO:0000313" key="3">
    <source>
        <dbReference type="Proteomes" id="UP000582837"/>
    </source>
</evidence>
<name>A0A841H279_9BACT</name>
<reference evidence="2 3" key="1">
    <citation type="submission" date="2020-08" db="EMBL/GenBank/DDBJ databases">
        <title>Genomic Encyclopedia of Type Strains, Phase IV (KMG-IV): sequencing the most valuable type-strain genomes for metagenomic binning, comparative biology and taxonomic classification.</title>
        <authorList>
            <person name="Goeker M."/>
        </authorList>
    </citation>
    <scope>NUCLEOTIDE SEQUENCE [LARGE SCALE GENOMIC DNA]</scope>
    <source>
        <strain evidence="2 3">DSM 29007</strain>
    </source>
</reference>
<keyword evidence="1" id="KW-0812">Transmembrane</keyword>
<keyword evidence="1" id="KW-0472">Membrane</keyword>
<keyword evidence="3" id="KW-1185">Reference proteome</keyword>
<evidence type="ECO:0000256" key="1">
    <source>
        <dbReference type="SAM" id="Phobius"/>
    </source>
</evidence>
<dbReference type="AlphaFoldDB" id="A0A841H279"/>
<comment type="caution">
    <text evidence="2">The sequence shown here is derived from an EMBL/GenBank/DDBJ whole genome shotgun (WGS) entry which is preliminary data.</text>
</comment>
<gene>
    <name evidence="2" type="ORF">HNQ61_003697</name>
</gene>
<evidence type="ECO:0000313" key="2">
    <source>
        <dbReference type="EMBL" id="MBB6072036.1"/>
    </source>
</evidence>
<dbReference type="EMBL" id="JACHIA010000012">
    <property type="protein sequence ID" value="MBB6072036.1"/>
    <property type="molecule type" value="Genomic_DNA"/>
</dbReference>
<sequence>MRLAGLLPRNQPWIGPALLGIFGVLLMAWYGSTLILIVMNGPHGAARSCLEKYAGARSAADTAAVDAEYPAGARPADDKCGLLRRNGTVSRYEASRARGASAEER</sequence>
<keyword evidence="1" id="KW-1133">Transmembrane helix</keyword>
<dbReference type="Proteomes" id="UP000582837">
    <property type="component" value="Unassembled WGS sequence"/>
</dbReference>
<feature type="transmembrane region" description="Helical" evidence="1">
    <location>
        <begin position="13"/>
        <end position="38"/>
    </location>
</feature>
<organism evidence="2 3">
    <name type="scientific">Longimicrobium terrae</name>
    <dbReference type="NCBI Taxonomy" id="1639882"/>
    <lineage>
        <taxon>Bacteria</taxon>
        <taxon>Pseudomonadati</taxon>
        <taxon>Gemmatimonadota</taxon>
        <taxon>Longimicrobiia</taxon>
        <taxon>Longimicrobiales</taxon>
        <taxon>Longimicrobiaceae</taxon>
        <taxon>Longimicrobium</taxon>
    </lineage>
</organism>
<accession>A0A841H279</accession>
<proteinExistence type="predicted"/>